<gene>
    <name evidence="4" type="ORF">H9701_05350</name>
</gene>
<sequence length="377" mass="40253">MNSFNVHTKIMTGGGLETVAPKLKRAFIVTDGFMSSSGKVSYITDKLEAAGVEYRVFDQVRADPDVGTVSKGVEAIQDFKPDAVIAFGGGSPIDAAKAIVFFAGKTCDMRECQFIAVPTTSGTGSEVTSFAVITDPEKEVKYPLVEESLLPDLAILDAELTVSVPPSVTADTGIDVFTHAVEALVSTAASDFSDAAAEKSIKLVRKHLLTAYHHPEDMVARQGMHNASCLAGMAFSNSGLGLNHGMAHALGARFHIPHGRANGILLPYVMSFNAGCSESLTPVAKRYAKIARLLGLESSSVRQSALNLIRTARKYVEQLSIPSSIQKAGVNKDEFEAELDAMAEAALADRCTATNPRPCTKEEILQVFRKAYIGKIP</sequence>
<reference evidence="4" key="2">
    <citation type="submission" date="2021-04" db="EMBL/GenBank/DDBJ databases">
        <authorList>
            <person name="Gilroy R."/>
        </authorList>
    </citation>
    <scope>NUCLEOTIDE SEQUENCE</scope>
    <source>
        <strain evidence="4">CHK186-1790</strain>
    </source>
</reference>
<protein>
    <submittedName>
        <fullName evidence="4">Iron-containing alcohol dehydrogenase</fullName>
    </submittedName>
</protein>
<dbReference type="Pfam" id="PF25137">
    <property type="entry name" value="ADH_Fe_C"/>
    <property type="match status" value="1"/>
</dbReference>
<evidence type="ECO:0000259" key="3">
    <source>
        <dbReference type="Pfam" id="PF25137"/>
    </source>
</evidence>
<evidence type="ECO:0000259" key="2">
    <source>
        <dbReference type="Pfam" id="PF00465"/>
    </source>
</evidence>
<feature type="domain" description="Alcohol dehydrogenase iron-type/glycerol dehydrogenase GldA" evidence="2">
    <location>
        <begin position="18"/>
        <end position="157"/>
    </location>
</feature>
<keyword evidence="1" id="KW-0560">Oxidoreductase</keyword>
<dbReference type="FunFam" id="3.40.50.1970:FF:000003">
    <property type="entry name" value="Alcohol dehydrogenase, iron-containing"/>
    <property type="match status" value="1"/>
</dbReference>
<evidence type="ECO:0000313" key="4">
    <source>
        <dbReference type="EMBL" id="HJC40961.1"/>
    </source>
</evidence>
<dbReference type="FunFam" id="1.20.1090.10:FF:000001">
    <property type="entry name" value="Aldehyde-alcohol dehydrogenase"/>
    <property type="match status" value="1"/>
</dbReference>
<dbReference type="Gene3D" id="1.20.1090.10">
    <property type="entry name" value="Dehydroquinate synthase-like - alpha domain"/>
    <property type="match status" value="1"/>
</dbReference>
<dbReference type="InterPro" id="IPR039697">
    <property type="entry name" value="Alcohol_dehydrogenase_Fe"/>
</dbReference>
<proteinExistence type="predicted"/>
<accession>A0A9D2P0D3</accession>
<dbReference type="CDD" id="cd08180">
    <property type="entry name" value="PDD"/>
    <property type="match status" value="1"/>
</dbReference>
<dbReference type="Gene3D" id="3.40.50.1970">
    <property type="match status" value="1"/>
</dbReference>
<organism evidence="4 5">
    <name type="scientific">Candidatus Intestinimonas pullistercoris</name>
    <dbReference type="NCBI Taxonomy" id="2838623"/>
    <lineage>
        <taxon>Bacteria</taxon>
        <taxon>Bacillati</taxon>
        <taxon>Bacillota</taxon>
        <taxon>Clostridia</taxon>
        <taxon>Eubacteriales</taxon>
        <taxon>Intestinimonas</taxon>
    </lineage>
</organism>
<dbReference type="EMBL" id="DWWJ01000095">
    <property type="protein sequence ID" value="HJC40961.1"/>
    <property type="molecule type" value="Genomic_DNA"/>
</dbReference>
<feature type="domain" description="Fe-containing alcohol dehydrogenase-like C-terminal" evidence="3">
    <location>
        <begin position="169"/>
        <end position="372"/>
    </location>
</feature>
<dbReference type="InterPro" id="IPR056798">
    <property type="entry name" value="ADH_Fe_C"/>
</dbReference>
<dbReference type="Proteomes" id="UP000823882">
    <property type="component" value="Unassembled WGS sequence"/>
</dbReference>
<reference evidence="4" key="1">
    <citation type="journal article" date="2021" name="PeerJ">
        <title>Extensive microbial diversity within the chicken gut microbiome revealed by metagenomics and culture.</title>
        <authorList>
            <person name="Gilroy R."/>
            <person name="Ravi A."/>
            <person name="Getino M."/>
            <person name="Pursley I."/>
            <person name="Horton D.L."/>
            <person name="Alikhan N.F."/>
            <person name="Baker D."/>
            <person name="Gharbi K."/>
            <person name="Hall N."/>
            <person name="Watson M."/>
            <person name="Adriaenssens E.M."/>
            <person name="Foster-Nyarko E."/>
            <person name="Jarju S."/>
            <person name="Secka A."/>
            <person name="Antonio M."/>
            <person name="Oren A."/>
            <person name="Chaudhuri R.R."/>
            <person name="La Ragione R."/>
            <person name="Hildebrand F."/>
            <person name="Pallen M.J."/>
        </authorList>
    </citation>
    <scope>NUCLEOTIDE SEQUENCE</scope>
    <source>
        <strain evidence="4">CHK186-1790</strain>
    </source>
</reference>
<dbReference type="InterPro" id="IPR018211">
    <property type="entry name" value="ADH_Fe_CS"/>
</dbReference>
<dbReference type="AlphaFoldDB" id="A0A9D2P0D3"/>
<dbReference type="GO" id="GO:0004022">
    <property type="term" value="F:alcohol dehydrogenase (NAD+) activity"/>
    <property type="evidence" value="ECO:0007669"/>
    <property type="project" value="TreeGrafter"/>
</dbReference>
<comment type="caution">
    <text evidence="4">The sequence shown here is derived from an EMBL/GenBank/DDBJ whole genome shotgun (WGS) entry which is preliminary data.</text>
</comment>
<dbReference type="InterPro" id="IPR001670">
    <property type="entry name" value="ADH_Fe/GldA"/>
</dbReference>
<name>A0A9D2P0D3_9FIRM</name>
<evidence type="ECO:0000313" key="5">
    <source>
        <dbReference type="Proteomes" id="UP000823882"/>
    </source>
</evidence>
<dbReference type="PROSITE" id="PS00913">
    <property type="entry name" value="ADH_IRON_1"/>
    <property type="match status" value="1"/>
</dbReference>
<dbReference type="GO" id="GO:0046872">
    <property type="term" value="F:metal ion binding"/>
    <property type="evidence" value="ECO:0007669"/>
    <property type="project" value="InterPro"/>
</dbReference>
<dbReference type="PANTHER" id="PTHR11496:SF83">
    <property type="entry name" value="HYDROXYACID-OXOACID TRANSHYDROGENASE, MITOCHONDRIAL"/>
    <property type="match status" value="1"/>
</dbReference>
<dbReference type="SUPFAM" id="SSF56796">
    <property type="entry name" value="Dehydroquinate synthase-like"/>
    <property type="match status" value="1"/>
</dbReference>
<dbReference type="Pfam" id="PF00465">
    <property type="entry name" value="Fe-ADH"/>
    <property type="match status" value="1"/>
</dbReference>
<evidence type="ECO:0000256" key="1">
    <source>
        <dbReference type="ARBA" id="ARBA00023002"/>
    </source>
</evidence>
<dbReference type="PANTHER" id="PTHR11496">
    <property type="entry name" value="ALCOHOL DEHYDROGENASE"/>
    <property type="match status" value="1"/>
</dbReference>